<reference evidence="3" key="3">
    <citation type="submission" date="2021-06" db="EMBL/GenBank/DDBJ databases">
        <title>Genomic Description and Analysis of Intracellular Bacteria, Candidatus Berkiella cookevillensis and Candidatus Berkiella aquae.</title>
        <authorList>
            <person name="Kidane D.T."/>
            <person name="Mehari Y.T."/>
            <person name="Rice F.C."/>
            <person name="Arivett B.A."/>
            <person name="Farone A.L."/>
            <person name="Berk S.G."/>
            <person name="Farone M.B."/>
        </authorList>
    </citation>
    <scope>NUCLEOTIDE SEQUENCE</scope>
    <source>
        <strain evidence="3">HT99</strain>
    </source>
</reference>
<dbReference type="RefSeq" id="WP_075067482.1">
    <property type="nucleotide sequence ID" value="NZ_LKAJ02000001.1"/>
</dbReference>
<evidence type="ECO:0000313" key="3">
    <source>
        <dbReference type="EMBL" id="MCS5711648.1"/>
    </source>
</evidence>
<dbReference type="SMART" id="SM00901">
    <property type="entry name" value="FRG"/>
    <property type="match status" value="1"/>
</dbReference>
<keyword evidence="4" id="KW-1185">Reference proteome</keyword>
<organism evidence="2">
    <name type="scientific">Candidatus Berkiella aquae</name>
    <dbReference type="NCBI Taxonomy" id="295108"/>
    <lineage>
        <taxon>Bacteria</taxon>
        <taxon>Pseudomonadati</taxon>
        <taxon>Pseudomonadota</taxon>
        <taxon>Gammaproteobacteria</taxon>
        <taxon>Candidatus Berkiellales</taxon>
        <taxon>Candidatus Berkiellaceae</taxon>
        <taxon>Candidatus Berkiella</taxon>
    </lineage>
</organism>
<comment type="caution">
    <text evidence="2">The sequence shown here is derived from an EMBL/GenBank/DDBJ whole genome shotgun (WGS) entry which is preliminary data.</text>
</comment>
<evidence type="ECO:0000259" key="1">
    <source>
        <dbReference type="SMART" id="SM00901"/>
    </source>
</evidence>
<evidence type="ECO:0000313" key="4">
    <source>
        <dbReference type="Proteomes" id="UP000051497"/>
    </source>
</evidence>
<accession>A0A0Q9YEJ8</accession>
<gene>
    <name evidence="3" type="ORF">HT99x_009375</name>
    <name evidence="2" type="ORF">HT99x_02892</name>
</gene>
<dbReference type="Pfam" id="PF08867">
    <property type="entry name" value="FRG"/>
    <property type="match status" value="1"/>
</dbReference>
<evidence type="ECO:0000313" key="2">
    <source>
        <dbReference type="EMBL" id="KRG18902.1"/>
    </source>
</evidence>
<feature type="domain" description="FRG" evidence="1">
    <location>
        <begin position="28"/>
        <end position="182"/>
    </location>
</feature>
<dbReference type="Proteomes" id="UP000051497">
    <property type="component" value="Unassembled WGS sequence"/>
</dbReference>
<name>A0A0Q9YEJ8_9GAMM</name>
<dbReference type="EMBL" id="LKAJ02000001">
    <property type="protein sequence ID" value="MCS5711648.1"/>
    <property type="molecule type" value="Genomic_DNA"/>
</dbReference>
<reference evidence="2" key="1">
    <citation type="submission" date="2015-09" db="EMBL/GenBank/DDBJ databases">
        <title>Draft Genome Sequences of Two Novel Amoeba-resistant Intranuclear Bacteria, Candidatus Berkiella cookevillensis and Candidatus Berkiella aquae.</title>
        <authorList>
            <person name="Mehari Y.T."/>
            <person name="Arivett B.A."/>
            <person name="Farone A.L."/>
            <person name="Gunderson J.H."/>
            <person name="Farone M.B."/>
        </authorList>
    </citation>
    <scope>NUCLEOTIDE SEQUENCE [LARGE SCALE GENOMIC DNA]</scope>
    <source>
        <strain evidence="2">HT99</strain>
    </source>
</reference>
<protein>
    <submittedName>
        <fullName evidence="2">FRG domain protein</fullName>
    </submittedName>
    <submittedName>
        <fullName evidence="3">FRG domain-containing protein</fullName>
    </submittedName>
</protein>
<dbReference type="STRING" id="295108.HT99x_02892"/>
<dbReference type="OrthoDB" id="9816036at2"/>
<reference evidence="3" key="2">
    <citation type="journal article" date="2016" name="Genome Announc.">
        <title>Draft Genome Sequences of Two Novel Amoeba-Resistant Intranuclear Bacteria, 'Candidatus Berkiella cookevillensis' and 'Candidatus Berkiella aquae'.</title>
        <authorList>
            <person name="Mehari Y.T."/>
            <person name="Arivett B.A."/>
            <person name="Farone A.L."/>
            <person name="Gunderson J.H."/>
            <person name="Farone M.B."/>
        </authorList>
    </citation>
    <scope>NUCLEOTIDE SEQUENCE</scope>
    <source>
        <strain evidence="3">HT99</strain>
    </source>
</reference>
<sequence>MNSVQEINVDKAEEFWDILSPTKPMFPEPYNLIYRGQRDAGWPLEPSVFREHNNPIIEFNSKIPTAYQQISSELDSFRKFLEYCDKIGIPLPGDSHQFREIHFNSSRMLNNYLHNAYLWPHPDLYELMAIAQHYGLPTKLLDWSKYSYVAIYFAASDAIDNINKITSPGNFDELKKKRLAVWILNIENKIHFPALEIVRVPSGYNKNIANQEGCFTLLRQSAEVNKPFNGSRFHDEFPRMLPDNYIKKVTVPVMEAVKLLELCESHFISASTLFRDFQGAARAVKDDLNKSKFLQLMKPDANMVNKILMPQEA</sequence>
<dbReference type="AlphaFoldDB" id="A0A0Q9YEJ8"/>
<proteinExistence type="predicted"/>
<dbReference type="InterPro" id="IPR014966">
    <property type="entry name" value="FRG-dom"/>
</dbReference>
<dbReference type="EMBL" id="LKAJ01000018">
    <property type="protein sequence ID" value="KRG18902.1"/>
    <property type="molecule type" value="Genomic_DNA"/>
</dbReference>